<dbReference type="AlphaFoldDB" id="A0A5C6FHR1"/>
<feature type="transmembrane region" description="Helical" evidence="1">
    <location>
        <begin position="6"/>
        <end position="28"/>
    </location>
</feature>
<evidence type="ECO:0000313" key="3">
    <source>
        <dbReference type="Proteomes" id="UP000316476"/>
    </source>
</evidence>
<evidence type="ECO:0000256" key="1">
    <source>
        <dbReference type="SAM" id="Phobius"/>
    </source>
</evidence>
<accession>A0A5C6FHR1</accession>
<keyword evidence="1" id="KW-1133">Transmembrane helix</keyword>
<keyword evidence="1" id="KW-0472">Membrane</keyword>
<gene>
    <name evidence="2" type="ORF">V7x_54180</name>
</gene>
<reference evidence="2 3" key="1">
    <citation type="submission" date="2019-02" db="EMBL/GenBank/DDBJ databases">
        <title>Deep-cultivation of Planctomycetes and their phenomic and genomic characterization uncovers novel biology.</title>
        <authorList>
            <person name="Wiegand S."/>
            <person name="Jogler M."/>
            <person name="Boedeker C."/>
            <person name="Pinto D."/>
            <person name="Vollmers J."/>
            <person name="Rivas-Marin E."/>
            <person name="Kohn T."/>
            <person name="Peeters S.H."/>
            <person name="Heuer A."/>
            <person name="Rast P."/>
            <person name="Oberbeckmann S."/>
            <person name="Bunk B."/>
            <person name="Jeske O."/>
            <person name="Meyerdierks A."/>
            <person name="Storesund J.E."/>
            <person name="Kallscheuer N."/>
            <person name="Luecker S."/>
            <person name="Lage O.M."/>
            <person name="Pohl T."/>
            <person name="Merkel B.J."/>
            <person name="Hornburger P."/>
            <person name="Mueller R.-W."/>
            <person name="Bruemmer F."/>
            <person name="Labrenz M."/>
            <person name="Spormann A.M."/>
            <person name="Op Den Camp H."/>
            <person name="Overmann J."/>
            <person name="Amann R."/>
            <person name="Jetten M.S.M."/>
            <person name="Mascher T."/>
            <person name="Medema M.H."/>
            <person name="Devos D.P."/>
            <person name="Kaster A.-K."/>
            <person name="Ovreas L."/>
            <person name="Rohde M."/>
            <person name="Galperin M.Y."/>
            <person name="Jogler C."/>
        </authorList>
    </citation>
    <scope>NUCLEOTIDE SEQUENCE [LARGE SCALE GENOMIC DNA]</scope>
    <source>
        <strain evidence="2 3">V7</strain>
    </source>
</reference>
<evidence type="ECO:0000313" key="2">
    <source>
        <dbReference type="EMBL" id="TWU61106.1"/>
    </source>
</evidence>
<dbReference type="RefSeq" id="WP_146416434.1">
    <property type="nucleotide sequence ID" value="NZ_SJPZ01000003.1"/>
</dbReference>
<comment type="caution">
    <text evidence="2">The sequence shown here is derived from an EMBL/GenBank/DDBJ whole genome shotgun (WGS) entry which is preliminary data.</text>
</comment>
<keyword evidence="1" id="KW-0812">Transmembrane</keyword>
<sequence length="89" mass="9910">MTNTKWWKPFVLVTTITLSLLTGFVFGYGRGYKAGESLVDKSPVIKVPQDYLSNLSPVPCPQNGYFAFDTFTFTDVEGRQMAVPVPSLQ</sequence>
<protein>
    <submittedName>
        <fullName evidence="2">Uncharacterized protein</fullName>
    </submittedName>
</protein>
<dbReference type="EMBL" id="SJPZ01000003">
    <property type="protein sequence ID" value="TWU61106.1"/>
    <property type="molecule type" value="Genomic_DNA"/>
</dbReference>
<name>A0A5C6FHR1_9PLAN</name>
<organism evidence="2 3">
    <name type="scientific">Crateriforma conspicua</name>
    <dbReference type="NCBI Taxonomy" id="2527996"/>
    <lineage>
        <taxon>Bacteria</taxon>
        <taxon>Pseudomonadati</taxon>
        <taxon>Planctomycetota</taxon>
        <taxon>Planctomycetia</taxon>
        <taxon>Planctomycetales</taxon>
        <taxon>Planctomycetaceae</taxon>
        <taxon>Crateriforma</taxon>
    </lineage>
</organism>
<proteinExistence type="predicted"/>
<dbReference type="Proteomes" id="UP000316476">
    <property type="component" value="Unassembled WGS sequence"/>
</dbReference>